<accession>A0A1G8XKT7</accession>
<sequence length="163" mass="19179">MKSIEQLKEALQQELNMYQQVLEMAKEKTQIIKQGRLKELEENTSKEQQYIRTMGTFEKIRRSIFTNISQELEIQEPSSVSELLLHLEEEEASHIDDIRNQLLEVIHRLEEINKLNEKLIYQSLEYVNFNIELMTTSHETSSHYGEKEAGNRKTVASLLDIKV</sequence>
<dbReference type="Gene3D" id="1.20.58.300">
    <property type="entry name" value="FlgN-like"/>
    <property type="match status" value="1"/>
</dbReference>
<protein>
    <submittedName>
        <fullName evidence="3">FlgN protein</fullName>
    </submittedName>
</protein>
<dbReference type="EMBL" id="FNFP01000001">
    <property type="protein sequence ID" value="SDJ91063.1"/>
    <property type="molecule type" value="Genomic_DNA"/>
</dbReference>
<dbReference type="OrthoDB" id="1680765at2"/>
<evidence type="ECO:0000256" key="1">
    <source>
        <dbReference type="ARBA" id="ARBA00022795"/>
    </source>
</evidence>
<name>A0A1G8XKT7_9FIRM</name>
<dbReference type="STRING" id="393762.SAMN05660472_00251"/>
<keyword evidence="2" id="KW-0175">Coiled coil</keyword>
<dbReference type="AlphaFoldDB" id="A0A1G8XKT7"/>
<dbReference type="InterPro" id="IPR036679">
    <property type="entry name" value="FlgN-like_sf"/>
</dbReference>
<dbReference type="SUPFAM" id="SSF140566">
    <property type="entry name" value="FlgN-like"/>
    <property type="match status" value="1"/>
</dbReference>
<feature type="coiled-coil region" evidence="2">
    <location>
        <begin position="1"/>
        <end position="28"/>
    </location>
</feature>
<reference evidence="3 4" key="1">
    <citation type="submission" date="2016-10" db="EMBL/GenBank/DDBJ databases">
        <authorList>
            <person name="de Groot N.N."/>
        </authorList>
    </citation>
    <scope>NUCLEOTIDE SEQUENCE [LARGE SCALE GENOMIC DNA]</scope>
    <source>
        <strain evidence="3 4">DSM 18346</strain>
    </source>
</reference>
<evidence type="ECO:0000313" key="4">
    <source>
        <dbReference type="Proteomes" id="UP000198718"/>
    </source>
</evidence>
<dbReference type="GO" id="GO:0044780">
    <property type="term" value="P:bacterial-type flagellum assembly"/>
    <property type="evidence" value="ECO:0007669"/>
    <property type="project" value="InterPro"/>
</dbReference>
<dbReference type="Proteomes" id="UP000198718">
    <property type="component" value="Unassembled WGS sequence"/>
</dbReference>
<dbReference type="RefSeq" id="WP_090549169.1">
    <property type="nucleotide sequence ID" value="NZ_FNFP01000001.1"/>
</dbReference>
<proteinExistence type="predicted"/>
<gene>
    <name evidence="3" type="ORF">SAMN05660472_00251</name>
</gene>
<evidence type="ECO:0000313" key="3">
    <source>
        <dbReference type="EMBL" id="SDJ91063.1"/>
    </source>
</evidence>
<dbReference type="InterPro" id="IPR007809">
    <property type="entry name" value="FlgN-like"/>
</dbReference>
<keyword evidence="1" id="KW-1005">Bacterial flagellum biogenesis</keyword>
<keyword evidence="4" id="KW-1185">Reference proteome</keyword>
<evidence type="ECO:0000256" key="2">
    <source>
        <dbReference type="SAM" id="Coils"/>
    </source>
</evidence>
<organism evidence="3 4">
    <name type="scientific">Natronincola ferrireducens</name>
    <dbReference type="NCBI Taxonomy" id="393762"/>
    <lineage>
        <taxon>Bacteria</taxon>
        <taxon>Bacillati</taxon>
        <taxon>Bacillota</taxon>
        <taxon>Clostridia</taxon>
        <taxon>Peptostreptococcales</taxon>
        <taxon>Natronincolaceae</taxon>
        <taxon>Natronincola</taxon>
    </lineage>
</organism>
<dbReference type="Pfam" id="PF05130">
    <property type="entry name" value="FlgN"/>
    <property type="match status" value="1"/>
</dbReference>